<dbReference type="Pfam" id="PF02823">
    <property type="entry name" value="ATP-synt_DE_N"/>
    <property type="match status" value="1"/>
</dbReference>
<evidence type="ECO:0000313" key="11">
    <source>
        <dbReference type="EMBL" id="MBR7824959.1"/>
    </source>
</evidence>
<dbReference type="RefSeq" id="WP_212516110.1">
    <property type="nucleotide sequence ID" value="NZ_JAGSOH010000002.1"/>
</dbReference>
<evidence type="ECO:0000256" key="3">
    <source>
        <dbReference type="ARBA" id="ARBA00022448"/>
    </source>
</evidence>
<keyword evidence="8" id="KW-0375">Hydrogen ion transport</keyword>
<dbReference type="GO" id="GO:0046933">
    <property type="term" value="F:proton-transporting ATP synthase activity, rotational mechanism"/>
    <property type="evidence" value="ECO:0007669"/>
    <property type="project" value="UniProtKB-UniRule"/>
</dbReference>
<dbReference type="GO" id="GO:0045259">
    <property type="term" value="C:proton-transporting ATP synthase complex"/>
    <property type="evidence" value="ECO:0007669"/>
    <property type="project" value="UniProtKB-KW"/>
</dbReference>
<keyword evidence="7 8" id="KW-0066">ATP synthesis</keyword>
<keyword evidence="6 8" id="KW-0139">CF(1)</keyword>
<comment type="subunit">
    <text evidence="8 9">F-type ATPases have 2 components, CF(1) - the catalytic core - and CF(0) - the membrane proton channel. CF(1) has five subunits: alpha(3), beta(3), gamma(1), delta(1), epsilon(1). CF(0) has three main subunits: a, b and c.</text>
</comment>
<proteinExistence type="inferred from homology"/>
<evidence type="ECO:0000256" key="9">
    <source>
        <dbReference type="RuleBase" id="RU003656"/>
    </source>
</evidence>
<comment type="subcellular location">
    <subcellularLocation>
        <location evidence="1 8">Cell membrane</location>
        <topology evidence="1 8">Peripheral membrane protein</topology>
    </subcellularLocation>
</comment>
<sequence>MAELDVALVAADREVWSGRASLVIAKTADGDVGVMPGHQPILSLLKPSVITIKTVVDGAAGETLKAALHGGFISVADNRVSLLGEQAELTTEIDASRAQEALTRARAGEFGADSEAAAARAELRLRAVGRGE</sequence>
<evidence type="ECO:0000256" key="1">
    <source>
        <dbReference type="ARBA" id="ARBA00004202"/>
    </source>
</evidence>
<dbReference type="SUPFAM" id="SSF51344">
    <property type="entry name" value="Epsilon subunit of F1F0-ATP synthase N-terminal domain"/>
    <property type="match status" value="1"/>
</dbReference>
<gene>
    <name evidence="8" type="primary">atpC</name>
    <name evidence="11" type="ORF">KDK95_01470</name>
</gene>
<keyword evidence="3 8" id="KW-0813">Transport</keyword>
<dbReference type="HAMAP" id="MF_00530">
    <property type="entry name" value="ATP_synth_epsil_bac"/>
    <property type="match status" value="1"/>
</dbReference>
<dbReference type="Gene3D" id="2.60.15.10">
    <property type="entry name" value="F0F1 ATP synthase delta/epsilon subunit, N-terminal"/>
    <property type="match status" value="1"/>
</dbReference>
<dbReference type="GO" id="GO:0005886">
    <property type="term" value="C:plasma membrane"/>
    <property type="evidence" value="ECO:0007669"/>
    <property type="project" value="UniProtKB-SubCell"/>
</dbReference>
<dbReference type="PANTHER" id="PTHR13822:SF10">
    <property type="entry name" value="ATP SYNTHASE EPSILON CHAIN, CHLOROPLASTIC"/>
    <property type="match status" value="1"/>
</dbReference>
<accession>A0A941EBR7</accession>
<evidence type="ECO:0000256" key="4">
    <source>
        <dbReference type="ARBA" id="ARBA00023065"/>
    </source>
</evidence>
<keyword evidence="8" id="KW-1003">Cell membrane</keyword>
<dbReference type="InterPro" id="IPR001469">
    <property type="entry name" value="ATP_synth_F1_dsu/esu"/>
</dbReference>
<keyword evidence="12" id="KW-1185">Reference proteome</keyword>
<dbReference type="NCBIfam" id="NF009977">
    <property type="entry name" value="PRK13442.1"/>
    <property type="match status" value="1"/>
</dbReference>
<comment type="similarity">
    <text evidence="2 8 9">Belongs to the ATPase epsilon chain family.</text>
</comment>
<dbReference type="AlphaFoldDB" id="A0A941EBR7"/>
<dbReference type="EMBL" id="JAGSOH010000002">
    <property type="protein sequence ID" value="MBR7824959.1"/>
    <property type="molecule type" value="Genomic_DNA"/>
</dbReference>
<evidence type="ECO:0000313" key="12">
    <source>
        <dbReference type="Proteomes" id="UP000676325"/>
    </source>
</evidence>
<name>A0A941EBR7_9ACTN</name>
<comment type="function">
    <text evidence="8">Produces ATP from ADP in the presence of a proton gradient across the membrane.</text>
</comment>
<comment type="caution">
    <text evidence="11">The sequence shown here is derived from an EMBL/GenBank/DDBJ whole genome shotgun (WGS) entry which is preliminary data.</text>
</comment>
<protein>
    <recommendedName>
        <fullName evidence="8">ATP synthase epsilon chain</fullName>
    </recommendedName>
    <alternativeName>
        <fullName evidence="8">ATP synthase F1 sector epsilon subunit</fullName>
    </alternativeName>
    <alternativeName>
        <fullName evidence="8">F-ATPase epsilon subunit</fullName>
    </alternativeName>
</protein>
<evidence type="ECO:0000259" key="10">
    <source>
        <dbReference type="Pfam" id="PF02823"/>
    </source>
</evidence>
<dbReference type="GO" id="GO:0005524">
    <property type="term" value="F:ATP binding"/>
    <property type="evidence" value="ECO:0007669"/>
    <property type="project" value="UniProtKB-UniRule"/>
</dbReference>
<dbReference type="Proteomes" id="UP000676325">
    <property type="component" value="Unassembled WGS sequence"/>
</dbReference>
<keyword evidence="5 8" id="KW-0472">Membrane</keyword>
<feature type="domain" description="ATP synthase F1 complex delta/epsilon subunit N-terminal" evidence="10">
    <location>
        <begin position="5"/>
        <end position="87"/>
    </location>
</feature>
<organism evidence="11 12">
    <name type="scientific">Actinospica acidithermotolerans</name>
    <dbReference type="NCBI Taxonomy" id="2828514"/>
    <lineage>
        <taxon>Bacteria</taxon>
        <taxon>Bacillati</taxon>
        <taxon>Actinomycetota</taxon>
        <taxon>Actinomycetes</taxon>
        <taxon>Catenulisporales</taxon>
        <taxon>Actinospicaceae</taxon>
        <taxon>Actinospica</taxon>
    </lineage>
</organism>
<dbReference type="InterPro" id="IPR020546">
    <property type="entry name" value="ATP_synth_F1_dsu/esu_N"/>
</dbReference>
<evidence type="ECO:0000256" key="8">
    <source>
        <dbReference type="HAMAP-Rule" id="MF_00530"/>
    </source>
</evidence>
<evidence type="ECO:0000256" key="6">
    <source>
        <dbReference type="ARBA" id="ARBA00023196"/>
    </source>
</evidence>
<keyword evidence="4 8" id="KW-0406">Ion transport</keyword>
<evidence type="ECO:0000256" key="2">
    <source>
        <dbReference type="ARBA" id="ARBA00005712"/>
    </source>
</evidence>
<evidence type="ECO:0000256" key="7">
    <source>
        <dbReference type="ARBA" id="ARBA00023310"/>
    </source>
</evidence>
<dbReference type="InterPro" id="IPR036771">
    <property type="entry name" value="ATPsynth_dsu/esu_N"/>
</dbReference>
<evidence type="ECO:0000256" key="5">
    <source>
        <dbReference type="ARBA" id="ARBA00023136"/>
    </source>
</evidence>
<dbReference type="CDD" id="cd12152">
    <property type="entry name" value="F1-ATPase_delta"/>
    <property type="match status" value="1"/>
</dbReference>
<dbReference type="NCBIfam" id="TIGR01216">
    <property type="entry name" value="ATP_synt_epsi"/>
    <property type="match status" value="1"/>
</dbReference>
<reference evidence="11" key="1">
    <citation type="submission" date="2021-04" db="EMBL/GenBank/DDBJ databases">
        <title>Genome based classification of Actinospica acidithermotolerans sp. nov., an actinobacterium isolated from an Indonesian hot spring.</title>
        <authorList>
            <person name="Kusuma A.B."/>
            <person name="Putra K.E."/>
            <person name="Nafisah S."/>
            <person name="Loh J."/>
            <person name="Nouioui I."/>
            <person name="Goodfellow M."/>
        </authorList>
    </citation>
    <scope>NUCLEOTIDE SEQUENCE</scope>
    <source>
        <strain evidence="11">MGRD01-02</strain>
    </source>
</reference>
<dbReference type="PANTHER" id="PTHR13822">
    <property type="entry name" value="ATP SYNTHASE DELTA/EPSILON CHAIN"/>
    <property type="match status" value="1"/>
</dbReference>